<dbReference type="CDD" id="cd23336">
    <property type="entry name" value="beta-trefoil_FSCN_rpt3"/>
    <property type="match status" value="1"/>
</dbReference>
<dbReference type="GO" id="GO:0007163">
    <property type="term" value="P:establishment or maintenance of cell polarity"/>
    <property type="evidence" value="ECO:0000318"/>
    <property type="project" value="GO_Central"/>
</dbReference>
<dbReference type="GO" id="GO:0051015">
    <property type="term" value="F:actin filament binding"/>
    <property type="evidence" value="ECO:0000318"/>
    <property type="project" value="GO_Central"/>
</dbReference>
<organism evidence="9 10">
    <name type="scientific">Helobdella robusta</name>
    <name type="common">Californian leech</name>
    <dbReference type="NCBI Taxonomy" id="6412"/>
    <lineage>
        <taxon>Eukaryota</taxon>
        <taxon>Metazoa</taxon>
        <taxon>Spiralia</taxon>
        <taxon>Lophotrochozoa</taxon>
        <taxon>Annelida</taxon>
        <taxon>Clitellata</taxon>
        <taxon>Hirudinea</taxon>
        <taxon>Rhynchobdellida</taxon>
        <taxon>Glossiphoniidae</taxon>
        <taxon>Helobdella</taxon>
    </lineage>
</organism>
<dbReference type="GO" id="GO:0015629">
    <property type="term" value="C:actin cytoskeleton"/>
    <property type="evidence" value="ECO:0000318"/>
    <property type="project" value="GO_Central"/>
</dbReference>
<dbReference type="KEGG" id="hro:HELRODRAFT_184944"/>
<keyword evidence="4 6" id="KW-0009">Actin-binding</keyword>
<accession>T1FM71</accession>
<gene>
    <name evidence="9" type="primary">20209920</name>
    <name evidence="8" type="ORF">HELRODRAFT_184944</name>
</gene>
<dbReference type="OMA" id="ECNKAIY"/>
<evidence type="ECO:0000313" key="9">
    <source>
        <dbReference type="EnsemblMetazoa" id="HelroP184944"/>
    </source>
</evidence>
<keyword evidence="5 6" id="KW-0206">Cytoskeleton</keyword>
<evidence type="ECO:0000256" key="5">
    <source>
        <dbReference type="ARBA" id="ARBA00023212"/>
    </source>
</evidence>
<dbReference type="EMBL" id="AMQM01000654">
    <property type="status" value="NOT_ANNOTATED_CDS"/>
    <property type="molecule type" value="Genomic_DNA"/>
</dbReference>
<dbReference type="FunFam" id="2.80.10.50:FF:000008">
    <property type="entry name" value="Fascin"/>
    <property type="match status" value="1"/>
</dbReference>
<feature type="domain" description="Fascin-like" evidence="7">
    <location>
        <begin position="22"/>
        <end position="132"/>
    </location>
</feature>
<dbReference type="CDD" id="cd23335">
    <property type="entry name" value="beta-trefoil_FSCN_rpt2"/>
    <property type="match status" value="1"/>
</dbReference>
<evidence type="ECO:0000256" key="1">
    <source>
        <dbReference type="ARBA" id="ARBA00004245"/>
    </source>
</evidence>
<dbReference type="CTD" id="20209920"/>
<feature type="domain" description="Fascin-like" evidence="7">
    <location>
        <begin position="144"/>
        <end position="256"/>
    </location>
</feature>
<dbReference type="EMBL" id="KB096324">
    <property type="protein sequence ID" value="ESO06587.1"/>
    <property type="molecule type" value="Genomic_DNA"/>
</dbReference>
<dbReference type="Pfam" id="PF06268">
    <property type="entry name" value="Fascin"/>
    <property type="match status" value="4"/>
</dbReference>
<reference evidence="8 10" key="2">
    <citation type="journal article" date="2013" name="Nature">
        <title>Insights into bilaterian evolution from three spiralian genomes.</title>
        <authorList>
            <person name="Simakov O."/>
            <person name="Marletaz F."/>
            <person name="Cho S.J."/>
            <person name="Edsinger-Gonzales E."/>
            <person name="Havlak P."/>
            <person name="Hellsten U."/>
            <person name="Kuo D.H."/>
            <person name="Larsson T."/>
            <person name="Lv J."/>
            <person name="Arendt D."/>
            <person name="Savage R."/>
            <person name="Osoegawa K."/>
            <person name="de Jong P."/>
            <person name="Grimwood J."/>
            <person name="Chapman J.A."/>
            <person name="Shapiro H."/>
            <person name="Aerts A."/>
            <person name="Otillar R.P."/>
            <person name="Terry A.Y."/>
            <person name="Boore J.L."/>
            <person name="Grigoriev I.V."/>
            <person name="Lindberg D.R."/>
            <person name="Seaver E.C."/>
            <person name="Weisblat D.A."/>
            <person name="Putnam N.H."/>
            <person name="Rokhsar D.S."/>
        </authorList>
    </citation>
    <scope>NUCLEOTIDE SEQUENCE</scope>
</reference>
<dbReference type="CDD" id="cd23337">
    <property type="entry name" value="beta-trefoil_FSCN_rpt4"/>
    <property type="match status" value="1"/>
</dbReference>
<dbReference type="FunFam" id="2.80.10.50:FF:000010">
    <property type="entry name" value="Fascin"/>
    <property type="match status" value="1"/>
</dbReference>
<dbReference type="InParanoid" id="T1FM71"/>
<dbReference type="STRING" id="6412.T1FM71"/>
<dbReference type="PANTHER" id="PTHR10551:SF9">
    <property type="entry name" value="FASCIN-2"/>
    <property type="match status" value="1"/>
</dbReference>
<dbReference type="Gene3D" id="2.80.10.50">
    <property type="match status" value="4"/>
</dbReference>
<dbReference type="FunFam" id="2.80.10.50:FF:000064">
    <property type="entry name" value="Fascin"/>
    <property type="match status" value="1"/>
</dbReference>
<dbReference type="EnsemblMetazoa" id="HelroT184944">
    <property type="protein sequence ID" value="HelroP184944"/>
    <property type="gene ID" value="HelroG184944"/>
</dbReference>
<dbReference type="HOGENOM" id="CLU_030960_2_0_1"/>
<dbReference type="FunFam" id="2.80.10.50:FF:000015">
    <property type="entry name" value="Fascin"/>
    <property type="match status" value="1"/>
</dbReference>
<evidence type="ECO:0000256" key="2">
    <source>
        <dbReference type="ARBA" id="ARBA00007415"/>
    </source>
</evidence>
<dbReference type="GO" id="GO:0016477">
    <property type="term" value="P:cell migration"/>
    <property type="evidence" value="ECO:0000318"/>
    <property type="project" value="GO_Central"/>
</dbReference>
<keyword evidence="3 6" id="KW-0963">Cytoplasm</keyword>
<dbReference type="RefSeq" id="XP_009015955.1">
    <property type="nucleotide sequence ID" value="XM_009017707.1"/>
</dbReference>
<dbReference type="SUPFAM" id="SSF50405">
    <property type="entry name" value="Actin-crosslinking proteins"/>
    <property type="match status" value="5"/>
</dbReference>
<comment type="similarity">
    <text evidence="2 6">Belongs to the fascin family.</text>
</comment>
<dbReference type="FunCoup" id="T1FM71">
    <property type="interactions" value="141"/>
</dbReference>
<feature type="domain" description="Fascin-like" evidence="7">
    <location>
        <begin position="420"/>
        <end position="506"/>
    </location>
</feature>
<dbReference type="InterPro" id="IPR022768">
    <property type="entry name" value="Fascin-like_dom"/>
</dbReference>
<evidence type="ECO:0000256" key="3">
    <source>
        <dbReference type="ARBA" id="ARBA00022490"/>
    </source>
</evidence>
<name>T1FM71_HELRO</name>
<evidence type="ECO:0000256" key="6">
    <source>
        <dbReference type="PIRNR" id="PIRNR005682"/>
    </source>
</evidence>
<protein>
    <recommendedName>
        <fullName evidence="6">Fascin</fullName>
    </recommendedName>
</protein>
<dbReference type="eggNOG" id="ENOG502QPRX">
    <property type="taxonomic scope" value="Eukaryota"/>
</dbReference>
<reference evidence="9" key="3">
    <citation type="submission" date="2015-06" db="UniProtKB">
        <authorList>
            <consortium name="EnsemblMetazoa"/>
        </authorList>
    </citation>
    <scope>IDENTIFICATION</scope>
</reference>
<evidence type="ECO:0000256" key="4">
    <source>
        <dbReference type="ARBA" id="ARBA00023203"/>
    </source>
</evidence>
<dbReference type="GO" id="GO:0030674">
    <property type="term" value="F:protein-macromolecule adaptor activity"/>
    <property type="evidence" value="ECO:0007669"/>
    <property type="project" value="InterPro"/>
</dbReference>
<dbReference type="InterPro" id="IPR008999">
    <property type="entry name" value="Actin-crosslinking"/>
</dbReference>
<keyword evidence="10" id="KW-1185">Reference proteome</keyword>
<dbReference type="PANTHER" id="PTHR10551">
    <property type="entry name" value="FASCIN"/>
    <property type="match status" value="1"/>
</dbReference>
<dbReference type="PIRSF" id="PIRSF005682">
    <property type="entry name" value="Fascin"/>
    <property type="match status" value="1"/>
</dbReference>
<dbReference type="InterPro" id="IPR024703">
    <property type="entry name" value="Fascin_metazoans"/>
</dbReference>
<sequence>MNNRSSPQTQIWKVGLVNHQLKYLTAETFGFKINASGASLRKKQLWTVEQDANEEDTIYIKSHLGRYLAGDKKGNATCDSESKGDAQKFVIYYCPDQSGRWAICNRSTGLYLGGTDEIVQCHEKQPGAAEWWYAHLAVHPQINLRNYGRNKYARLNSKTNHLQVDEITPWGADALITIEFIEGRYGVKTCDDRYLHFNGSLVDQPSSDTLFTIELKSGMYCGLALKDHSGKYLTAIGKDAVVQSKNKSAGKDELFSIEDSQAQVYFIAHNGKMVSLKQGIDMSANQDTDINDLSDKETFQIEFDLRTHQWRVKTCENNYWCFDPASNGIQCIGNGNNPNELFTVDWLPNGAITLRASNGKFVSAKMNGSLYAQSDSVSEKEHFYARIINRPILVLKSEFGFVGFRTQNNPRYECNKTIHDIIFVEHKPAKKCGEYYFKGHNGRYWSIDGEGNVNADSSEPHPFIIELRKYTKMAIKAANGCYLIGEQNGIISAKGKDVQKAVMWEY</sequence>
<proteinExistence type="inferred from homology"/>
<evidence type="ECO:0000259" key="7">
    <source>
        <dbReference type="Pfam" id="PF06268"/>
    </source>
</evidence>
<dbReference type="GO" id="GO:0005737">
    <property type="term" value="C:cytoplasm"/>
    <property type="evidence" value="ECO:0000318"/>
    <property type="project" value="GO_Central"/>
</dbReference>
<dbReference type="GeneID" id="20209920"/>
<dbReference type="GO" id="GO:0051017">
    <property type="term" value="P:actin filament bundle assembly"/>
    <property type="evidence" value="ECO:0000318"/>
    <property type="project" value="GO_Central"/>
</dbReference>
<dbReference type="Proteomes" id="UP000015101">
    <property type="component" value="Unassembled WGS sequence"/>
</dbReference>
<dbReference type="OrthoDB" id="10259868at2759"/>
<dbReference type="CDD" id="cd23334">
    <property type="entry name" value="beta-trefoil_FSCN_rpt1"/>
    <property type="match status" value="1"/>
</dbReference>
<dbReference type="AlphaFoldDB" id="T1FM71"/>
<feature type="domain" description="Fascin-like" evidence="7">
    <location>
        <begin position="270"/>
        <end position="383"/>
    </location>
</feature>
<reference evidence="10" key="1">
    <citation type="submission" date="2012-12" db="EMBL/GenBank/DDBJ databases">
        <authorList>
            <person name="Hellsten U."/>
            <person name="Grimwood J."/>
            <person name="Chapman J.A."/>
            <person name="Shapiro H."/>
            <person name="Aerts A."/>
            <person name="Otillar R.P."/>
            <person name="Terry A.Y."/>
            <person name="Boore J.L."/>
            <person name="Simakov O."/>
            <person name="Marletaz F."/>
            <person name="Cho S.-J."/>
            <person name="Edsinger-Gonzales E."/>
            <person name="Havlak P."/>
            <person name="Kuo D.-H."/>
            <person name="Larsson T."/>
            <person name="Lv J."/>
            <person name="Arendt D."/>
            <person name="Savage R."/>
            <person name="Osoegawa K."/>
            <person name="de Jong P."/>
            <person name="Lindberg D.R."/>
            <person name="Seaver E.C."/>
            <person name="Weisblat D.A."/>
            <person name="Putnam N.H."/>
            <person name="Grigoriev I.V."/>
            <person name="Rokhsar D.S."/>
        </authorList>
    </citation>
    <scope>NUCLEOTIDE SEQUENCE</scope>
</reference>
<evidence type="ECO:0000313" key="10">
    <source>
        <dbReference type="Proteomes" id="UP000015101"/>
    </source>
</evidence>
<evidence type="ECO:0000313" key="8">
    <source>
        <dbReference type="EMBL" id="ESO06587.1"/>
    </source>
</evidence>
<comment type="subcellular location">
    <subcellularLocation>
        <location evidence="1 6">Cytoplasm</location>
        <location evidence="1 6">Cytoskeleton</location>
    </subcellularLocation>
</comment>
<dbReference type="InterPro" id="IPR010431">
    <property type="entry name" value="Fascin"/>
</dbReference>